<dbReference type="SUPFAM" id="SSF52540">
    <property type="entry name" value="P-loop containing nucleoside triphosphate hydrolases"/>
    <property type="match status" value="1"/>
</dbReference>
<dbReference type="PANTHER" id="PTHR33295:SF8">
    <property type="entry name" value="AAA+ ATPASE DOMAIN-CONTAINING PROTEIN"/>
    <property type="match status" value="1"/>
</dbReference>
<dbReference type="InterPro" id="IPR041682">
    <property type="entry name" value="AAA_14"/>
</dbReference>
<dbReference type="Gene3D" id="3.40.50.300">
    <property type="entry name" value="P-loop containing nucleotide triphosphate hydrolases"/>
    <property type="match status" value="1"/>
</dbReference>
<organism evidence="2 3">
    <name type="scientific">Methanolobus halotolerans</name>
    <dbReference type="NCBI Taxonomy" id="2052935"/>
    <lineage>
        <taxon>Archaea</taxon>
        <taxon>Methanobacteriati</taxon>
        <taxon>Methanobacteriota</taxon>
        <taxon>Stenosarchaea group</taxon>
        <taxon>Methanomicrobia</taxon>
        <taxon>Methanosarcinales</taxon>
        <taxon>Methanosarcinaceae</taxon>
        <taxon>Methanolobus</taxon>
    </lineage>
</organism>
<dbReference type="EMBL" id="PGGK01000023">
    <property type="protein sequence ID" value="TGC06763.1"/>
    <property type="molecule type" value="Genomic_DNA"/>
</dbReference>
<feature type="domain" description="AAA" evidence="1">
    <location>
        <begin position="9"/>
        <end position="80"/>
    </location>
</feature>
<accession>A0A4E0PUF3</accession>
<dbReference type="PANTHER" id="PTHR33295">
    <property type="entry name" value="ATPASE"/>
    <property type="match status" value="1"/>
</dbReference>
<gene>
    <name evidence="2" type="ORF">CUN85_12655</name>
</gene>
<dbReference type="InterPro" id="IPR027417">
    <property type="entry name" value="P-loop_NTPase"/>
</dbReference>
<comment type="caution">
    <text evidence="2">The sequence shown here is derived from an EMBL/GenBank/DDBJ whole genome shotgun (WGS) entry which is preliminary data.</text>
</comment>
<proteinExistence type="predicted"/>
<evidence type="ECO:0000259" key="1">
    <source>
        <dbReference type="Pfam" id="PF13173"/>
    </source>
</evidence>
<dbReference type="Proteomes" id="UP000297295">
    <property type="component" value="Unassembled WGS sequence"/>
</dbReference>
<dbReference type="OrthoDB" id="371918at2157"/>
<keyword evidence="3" id="KW-1185">Reference proteome</keyword>
<reference evidence="2 3" key="1">
    <citation type="submission" date="2017-11" db="EMBL/GenBank/DDBJ databases">
        <title>Isolation and Characterization of Methanogenic Archaea from Saline Meromictic Lake at Siberia.</title>
        <authorList>
            <person name="Shen Y."/>
            <person name="Huang H.-H."/>
            <person name="Lai M.-C."/>
            <person name="Chen S.-C."/>
        </authorList>
    </citation>
    <scope>NUCLEOTIDE SEQUENCE [LARGE SCALE GENOMIC DNA]</scope>
    <source>
        <strain evidence="2 3">SY-01</strain>
    </source>
</reference>
<evidence type="ECO:0000313" key="2">
    <source>
        <dbReference type="EMBL" id="TGC06763.1"/>
    </source>
</evidence>
<protein>
    <recommendedName>
        <fullName evidence="1">AAA domain-containing protein</fullName>
    </recommendedName>
</protein>
<name>A0A4E0PUF3_9EURY</name>
<evidence type="ECO:0000313" key="3">
    <source>
        <dbReference type="Proteomes" id="UP000297295"/>
    </source>
</evidence>
<dbReference type="AlphaFoldDB" id="A0A4E0PUF3"/>
<dbReference type="Pfam" id="PF13173">
    <property type="entry name" value="AAA_14"/>
    <property type="match status" value="1"/>
</dbReference>
<sequence>MRTDKRSDLIIIVSGLRRAGKSTLINEIRKDHLNASYFVSFDDERFFDFTIEDFQTMYELLIEMYGERDILFFDEIQNIKG</sequence>